<comment type="caution">
    <text evidence="5">The sequence shown here is derived from an EMBL/GenBank/DDBJ whole genome shotgun (WGS) entry which is preliminary data.</text>
</comment>
<sequence length="250" mass="27368">MNIEMNIRLLTVAAVIFLVCMASGCVTDSDDTGNNTSIDDNGTATSDVEEQTGTTDSSDVAIGTMTAVSRSFSENDSQSTVYAIVGDFIIVELEENPTTGYSWNITYSEGLKLEEDEFLEASTNVSLVGAGGSHMWIFQVTDTGEQSLSAIYVRPWEEITGTEDSYELTINVIPESELISDTGTVIYNDLEGGFYGIIGTDDAKYDPINLPEDFSINGTEVRFTAYPRDDMMSFHMWGQIVELRTISPIL</sequence>
<dbReference type="EMBL" id="VIAQ01000002">
    <property type="protein sequence ID" value="TQD29233.1"/>
    <property type="molecule type" value="Genomic_DNA"/>
</dbReference>
<dbReference type="AlphaFoldDB" id="A0A7Z8KS45"/>
<evidence type="ECO:0000313" key="5">
    <source>
        <dbReference type="EMBL" id="TQD29233.1"/>
    </source>
</evidence>
<dbReference type="Gene3D" id="2.60.40.2020">
    <property type="match status" value="1"/>
</dbReference>
<feature type="domain" description="Proteinase inhibitor I42 chagasin" evidence="4">
    <location>
        <begin position="85"/>
        <end position="170"/>
    </location>
</feature>
<protein>
    <submittedName>
        <fullName evidence="5">Protease inhibitor I42 family protein</fullName>
    </submittedName>
</protein>
<accession>A0A7Z8KS45</accession>
<feature type="compositionally biased region" description="Polar residues" evidence="3">
    <location>
        <begin position="32"/>
        <end position="57"/>
    </location>
</feature>
<keyword evidence="2" id="KW-0789">Thiol protease inhibitor</keyword>
<dbReference type="Proteomes" id="UP000319335">
    <property type="component" value="Unassembled WGS sequence"/>
</dbReference>
<reference evidence="5 6" key="1">
    <citation type="submission" date="2019-06" db="EMBL/GenBank/DDBJ databases">
        <title>Draft genome sequence of Methanolobus vulcani B1d.</title>
        <authorList>
            <person name="Creighbaum A.J."/>
            <person name="Ticak T."/>
            <person name="Hariraju D."/>
            <person name="Arivett B.A."/>
            <person name="Ferguson D.J.Jr."/>
        </authorList>
    </citation>
    <scope>NUCLEOTIDE SEQUENCE [LARGE SCALE GENOMIC DNA]</scope>
    <source>
        <strain evidence="5 6">B1d</strain>
    </source>
</reference>
<feature type="region of interest" description="Disordered" evidence="3">
    <location>
        <begin position="30"/>
        <end position="57"/>
    </location>
</feature>
<gene>
    <name evidence="5" type="ORF">FKV42_00315</name>
</gene>
<name>A0A7Z8KS45_9EURY</name>
<dbReference type="GO" id="GO:0004869">
    <property type="term" value="F:cysteine-type endopeptidase inhibitor activity"/>
    <property type="evidence" value="ECO:0007669"/>
    <property type="project" value="UniProtKB-KW"/>
</dbReference>
<proteinExistence type="predicted"/>
<dbReference type="InterPro" id="IPR018990">
    <property type="entry name" value="Prot_inh_I42_chagasin"/>
</dbReference>
<dbReference type="PANTHER" id="PTHR36530:SF1">
    <property type="entry name" value="AMOEBIASIN-1"/>
    <property type="match status" value="1"/>
</dbReference>
<keyword evidence="6" id="KW-1185">Reference proteome</keyword>
<evidence type="ECO:0000259" key="4">
    <source>
        <dbReference type="Pfam" id="PF09394"/>
    </source>
</evidence>
<organism evidence="5 6">
    <name type="scientific">Methanolobus vulcani</name>
    <dbReference type="NCBI Taxonomy" id="38026"/>
    <lineage>
        <taxon>Archaea</taxon>
        <taxon>Methanobacteriati</taxon>
        <taxon>Methanobacteriota</taxon>
        <taxon>Stenosarchaea group</taxon>
        <taxon>Methanomicrobia</taxon>
        <taxon>Methanosarcinales</taxon>
        <taxon>Methanosarcinaceae</taxon>
        <taxon>Methanolobus</taxon>
    </lineage>
</organism>
<dbReference type="InterPro" id="IPR036331">
    <property type="entry name" value="Chagasin-like_sf"/>
</dbReference>
<dbReference type="SUPFAM" id="SSF141066">
    <property type="entry name" value="ICP-like"/>
    <property type="match status" value="1"/>
</dbReference>
<dbReference type="Pfam" id="PF09394">
    <property type="entry name" value="Inhibitor_I42"/>
    <property type="match status" value="1"/>
</dbReference>
<evidence type="ECO:0000256" key="2">
    <source>
        <dbReference type="ARBA" id="ARBA00022704"/>
    </source>
</evidence>
<evidence type="ECO:0000313" key="6">
    <source>
        <dbReference type="Proteomes" id="UP000319335"/>
    </source>
</evidence>
<evidence type="ECO:0000256" key="1">
    <source>
        <dbReference type="ARBA" id="ARBA00022690"/>
    </source>
</evidence>
<evidence type="ECO:0000256" key="3">
    <source>
        <dbReference type="SAM" id="MobiDB-lite"/>
    </source>
</evidence>
<dbReference type="PANTHER" id="PTHR36530">
    <property type="entry name" value="INHIBITOR OF CYSTEINE PEPTIDASE"/>
    <property type="match status" value="1"/>
</dbReference>
<keyword evidence="1" id="KW-0646">Protease inhibitor</keyword>
<dbReference type="InterPro" id="IPR052781">
    <property type="entry name" value="Cys_protease_inhibitor_I42"/>
</dbReference>